<evidence type="ECO:0000259" key="2">
    <source>
        <dbReference type="Pfam" id="PF00501"/>
    </source>
</evidence>
<sequence length="560" mass="60463">MADGGRSGFRDRPPSPDSPPRCLDPRWGAAQDRAMTQARSNTVDGVLRRSARRVPGRTAVRYADRSWTYRELDDAVTAAARLLLADGLEPGDRVASYGHNSDAYLIGFLACARAGLVHVPVNHSLTGEDLRYLLDQSGSVLVLTDAALAHRLPDSVRGMPLHGAPGGLLERLAAGGGEPDAAGPDAVQRDAVEPDASAPLAEVPDEALVQLLYTSGTTALPKGAMMTHRALVHEYTSAVIALDLKETDRPVHSLPLYHSAQMHVFLLPYLAVGAENTILDGPDPGRIFDLVEAGLADSLFAPPTVWIALANHPDFPVRELSGLRKAYYGASIMPVPVLERLRARLPGLAFYNCFGQSEIGPLATVLGPGEHEGRMDSCGRPVLFVEARVVDEEGREVPDGTRGEVVYRSPQLCTGYWEKPEETAEAFRDGWFHSGDLAVRDTEGYFTVVDRVKDVINSGGVLVASRQVEDVLYEHPQVAEVAVIGLPDERWIEAVTAVVVRRVDGVSGGAEVGEQELIDAARARLAPFKAPKRVMFVDALPRNASGKVLKRELRARFGAP</sequence>
<feature type="region of interest" description="Disordered" evidence="1">
    <location>
        <begin position="1"/>
        <end position="22"/>
    </location>
</feature>
<dbReference type="Pfam" id="PF13193">
    <property type="entry name" value="AMP-binding_C"/>
    <property type="match status" value="1"/>
</dbReference>
<reference evidence="4 5" key="1">
    <citation type="submission" date="2019-12" db="EMBL/GenBank/DDBJ databases">
        <title>Whole genome shotgun sequence of Streptomyces tubercidicus NBRC 13090.</title>
        <authorList>
            <person name="Ichikawa N."/>
            <person name="Kimura A."/>
            <person name="Kitahashi Y."/>
            <person name="Komaki H."/>
            <person name="Tamura T."/>
        </authorList>
    </citation>
    <scope>NUCLEOTIDE SEQUENCE [LARGE SCALE GENOMIC DNA]</scope>
    <source>
        <strain evidence="4 5">NBRC 13090</strain>
    </source>
</reference>
<dbReference type="CDD" id="cd17631">
    <property type="entry name" value="FACL_FadD13-like"/>
    <property type="match status" value="1"/>
</dbReference>
<dbReference type="Proteomes" id="UP000431826">
    <property type="component" value="Unassembled WGS sequence"/>
</dbReference>
<proteinExistence type="predicted"/>
<dbReference type="SUPFAM" id="SSF56801">
    <property type="entry name" value="Acetyl-CoA synthetase-like"/>
    <property type="match status" value="1"/>
</dbReference>
<accession>A0A640V115</accession>
<dbReference type="InterPro" id="IPR042099">
    <property type="entry name" value="ANL_N_sf"/>
</dbReference>
<dbReference type="Gene3D" id="3.30.300.30">
    <property type="match status" value="1"/>
</dbReference>
<dbReference type="InterPro" id="IPR000873">
    <property type="entry name" value="AMP-dep_synth/lig_dom"/>
</dbReference>
<comment type="caution">
    <text evidence="4">The sequence shown here is derived from an EMBL/GenBank/DDBJ whole genome shotgun (WGS) entry which is preliminary data.</text>
</comment>
<dbReference type="PANTHER" id="PTHR43767">
    <property type="entry name" value="LONG-CHAIN-FATTY-ACID--COA LIGASE"/>
    <property type="match status" value="1"/>
</dbReference>
<protein>
    <submittedName>
        <fullName evidence="4">Acyl-CoA synthetase</fullName>
    </submittedName>
</protein>
<dbReference type="Gene3D" id="3.40.50.12780">
    <property type="entry name" value="N-terminal domain of ligase-like"/>
    <property type="match status" value="1"/>
</dbReference>
<dbReference type="InterPro" id="IPR050237">
    <property type="entry name" value="ATP-dep_AMP-bd_enzyme"/>
</dbReference>
<dbReference type="InterPro" id="IPR045851">
    <property type="entry name" value="AMP-bd_C_sf"/>
</dbReference>
<dbReference type="Pfam" id="PF00501">
    <property type="entry name" value="AMP-binding"/>
    <property type="match status" value="1"/>
</dbReference>
<evidence type="ECO:0000313" key="4">
    <source>
        <dbReference type="EMBL" id="GFE41387.1"/>
    </source>
</evidence>
<evidence type="ECO:0000256" key="1">
    <source>
        <dbReference type="SAM" id="MobiDB-lite"/>
    </source>
</evidence>
<dbReference type="AlphaFoldDB" id="A0A640V115"/>
<dbReference type="GO" id="GO:0016877">
    <property type="term" value="F:ligase activity, forming carbon-sulfur bonds"/>
    <property type="evidence" value="ECO:0007669"/>
    <property type="project" value="UniProtKB-ARBA"/>
</dbReference>
<organism evidence="4 5">
    <name type="scientific">Streptomyces tubercidicus</name>
    <dbReference type="NCBI Taxonomy" id="47759"/>
    <lineage>
        <taxon>Bacteria</taxon>
        <taxon>Bacillati</taxon>
        <taxon>Actinomycetota</taxon>
        <taxon>Actinomycetes</taxon>
        <taxon>Kitasatosporales</taxon>
        <taxon>Streptomycetaceae</taxon>
        <taxon>Streptomyces</taxon>
    </lineage>
</organism>
<feature type="domain" description="AMP-dependent synthetase/ligase" evidence="2">
    <location>
        <begin position="47"/>
        <end position="417"/>
    </location>
</feature>
<feature type="domain" description="AMP-binding enzyme C-terminal" evidence="3">
    <location>
        <begin position="467"/>
        <end position="547"/>
    </location>
</feature>
<name>A0A640V115_9ACTN</name>
<evidence type="ECO:0000259" key="3">
    <source>
        <dbReference type="Pfam" id="PF13193"/>
    </source>
</evidence>
<evidence type="ECO:0000313" key="5">
    <source>
        <dbReference type="Proteomes" id="UP000431826"/>
    </source>
</evidence>
<gene>
    <name evidence="4" type="ORF">Stube_60600</name>
</gene>
<dbReference type="NCBIfam" id="NF006182">
    <property type="entry name" value="PRK08316.1"/>
    <property type="match status" value="1"/>
</dbReference>
<dbReference type="PANTHER" id="PTHR43767:SF7">
    <property type="entry name" value="MEDIUM_LONG-CHAIN-FATTY-ACID--COA LIGASE FADD8"/>
    <property type="match status" value="1"/>
</dbReference>
<dbReference type="EMBL" id="BLIR01000003">
    <property type="protein sequence ID" value="GFE41387.1"/>
    <property type="molecule type" value="Genomic_DNA"/>
</dbReference>
<keyword evidence="5" id="KW-1185">Reference proteome</keyword>
<dbReference type="InterPro" id="IPR025110">
    <property type="entry name" value="AMP-bd_C"/>
</dbReference>